<comment type="caution">
    <text evidence="1">The sequence shown here is derived from an EMBL/GenBank/DDBJ whole genome shotgun (WGS) entry which is preliminary data.</text>
</comment>
<evidence type="ECO:0000313" key="1">
    <source>
        <dbReference type="EMBL" id="OLZ41824.1"/>
    </source>
</evidence>
<sequence length="99" mass="10756">MQSDSEGIEVDAPDRLLERADVLATALGTSRSELLVAALRDYVENAREGPLEGEVAAAYYDDEITFEELTALVGTRRAADFRLLKGQLESASVDGVPER</sequence>
<dbReference type="RefSeq" id="WP_076146829.1">
    <property type="nucleotide sequence ID" value="NZ_LWLN01000001.1"/>
</dbReference>
<protein>
    <submittedName>
        <fullName evidence="1">Uncharacterized protein</fullName>
    </submittedName>
</protein>
<gene>
    <name evidence="1" type="ORF">A6E15_12895</name>
</gene>
<organism evidence="1 2">
    <name type="scientific">Natrinema saccharevitans</name>
    <dbReference type="NCBI Taxonomy" id="301967"/>
    <lineage>
        <taxon>Archaea</taxon>
        <taxon>Methanobacteriati</taxon>
        <taxon>Methanobacteriota</taxon>
        <taxon>Stenosarchaea group</taxon>
        <taxon>Halobacteria</taxon>
        <taxon>Halobacteriales</taxon>
        <taxon>Natrialbaceae</taxon>
        <taxon>Natrinema</taxon>
    </lineage>
</organism>
<accession>A0A1S8AZN7</accession>
<dbReference type="Proteomes" id="UP000189370">
    <property type="component" value="Unassembled WGS sequence"/>
</dbReference>
<name>A0A1S8AZN7_9EURY</name>
<evidence type="ECO:0000313" key="2">
    <source>
        <dbReference type="Proteomes" id="UP000189370"/>
    </source>
</evidence>
<proteinExistence type="predicted"/>
<dbReference type="EMBL" id="LWLN01000001">
    <property type="protein sequence ID" value="OLZ41824.1"/>
    <property type="molecule type" value="Genomic_DNA"/>
</dbReference>
<dbReference type="GO" id="GO:0006355">
    <property type="term" value="P:regulation of DNA-templated transcription"/>
    <property type="evidence" value="ECO:0007669"/>
    <property type="project" value="InterPro"/>
</dbReference>
<keyword evidence="2" id="KW-1185">Reference proteome</keyword>
<dbReference type="AlphaFoldDB" id="A0A1S8AZN7"/>
<reference evidence="2" key="1">
    <citation type="submission" date="2016-04" db="EMBL/GenBank/DDBJ databases">
        <authorList>
            <person name="Chen S.-C."/>
            <person name="Lai M.-C."/>
        </authorList>
    </citation>
    <scope>NUCLEOTIDE SEQUENCE [LARGE SCALE GENOMIC DNA]</scope>
    <source>
        <strain evidence="2">AB14</strain>
    </source>
</reference>
<dbReference type="OrthoDB" id="330467at2157"/>